<accession>A0A139A5X3</accession>
<feature type="compositionally biased region" description="Polar residues" evidence="1">
    <location>
        <begin position="41"/>
        <end position="63"/>
    </location>
</feature>
<feature type="compositionally biased region" description="Polar residues" evidence="1">
    <location>
        <begin position="89"/>
        <end position="99"/>
    </location>
</feature>
<proteinExistence type="predicted"/>
<dbReference type="Proteomes" id="UP000070544">
    <property type="component" value="Unassembled WGS sequence"/>
</dbReference>
<feature type="region of interest" description="Disordered" evidence="1">
    <location>
        <begin position="89"/>
        <end position="162"/>
    </location>
</feature>
<feature type="region of interest" description="Disordered" evidence="1">
    <location>
        <begin position="1"/>
        <end position="67"/>
    </location>
</feature>
<gene>
    <name evidence="2" type="ORF">M427DRAFT_408554</name>
</gene>
<sequence>MQSNPWVVEEDEDTPSRQPSRPTAPVIPKPALSTIGAEASSLESNPWANATTSFHPSPPQSLSELPVTEPAASFADFSNVSANVDTLNLEQNDPWSQQQGERHRAGYSMSDDLAGIGRLENPAVRTPNVSAPPAESRYNDPIQKATLRPHRQRRTLGNYERN</sequence>
<organism evidence="2 3">
    <name type="scientific">Gonapodya prolifera (strain JEL478)</name>
    <name type="common">Monoblepharis prolifera</name>
    <dbReference type="NCBI Taxonomy" id="1344416"/>
    <lineage>
        <taxon>Eukaryota</taxon>
        <taxon>Fungi</taxon>
        <taxon>Fungi incertae sedis</taxon>
        <taxon>Chytridiomycota</taxon>
        <taxon>Chytridiomycota incertae sedis</taxon>
        <taxon>Monoblepharidomycetes</taxon>
        <taxon>Monoblepharidales</taxon>
        <taxon>Gonapodyaceae</taxon>
        <taxon>Gonapodya</taxon>
    </lineage>
</organism>
<dbReference type="AlphaFoldDB" id="A0A139A5X3"/>
<evidence type="ECO:0000313" key="3">
    <source>
        <dbReference type="Proteomes" id="UP000070544"/>
    </source>
</evidence>
<keyword evidence="3" id="KW-1185">Reference proteome</keyword>
<reference evidence="2 3" key="1">
    <citation type="journal article" date="2015" name="Genome Biol. Evol.">
        <title>Phylogenomic analyses indicate that early fungi evolved digesting cell walls of algal ancestors of land plants.</title>
        <authorList>
            <person name="Chang Y."/>
            <person name="Wang S."/>
            <person name="Sekimoto S."/>
            <person name="Aerts A.L."/>
            <person name="Choi C."/>
            <person name="Clum A."/>
            <person name="LaButti K.M."/>
            <person name="Lindquist E.A."/>
            <person name="Yee Ngan C."/>
            <person name="Ohm R.A."/>
            <person name="Salamov A.A."/>
            <person name="Grigoriev I.V."/>
            <person name="Spatafora J.W."/>
            <person name="Berbee M.L."/>
        </authorList>
    </citation>
    <scope>NUCLEOTIDE SEQUENCE [LARGE SCALE GENOMIC DNA]</scope>
    <source>
        <strain evidence="2 3">JEL478</strain>
    </source>
</reference>
<evidence type="ECO:0000256" key="1">
    <source>
        <dbReference type="SAM" id="MobiDB-lite"/>
    </source>
</evidence>
<name>A0A139A5X3_GONPJ</name>
<dbReference type="EMBL" id="KQ965790">
    <property type="protein sequence ID" value="KXS12186.1"/>
    <property type="molecule type" value="Genomic_DNA"/>
</dbReference>
<protein>
    <submittedName>
        <fullName evidence="2">Uncharacterized protein</fullName>
    </submittedName>
</protein>
<evidence type="ECO:0000313" key="2">
    <source>
        <dbReference type="EMBL" id="KXS12186.1"/>
    </source>
</evidence>